<dbReference type="VEuPathDB" id="FungiDB:PLEOSDRAFT_1103897"/>
<dbReference type="InParanoid" id="A0A067P204"/>
<accession>A0A067P204</accession>
<dbReference type="HOGENOM" id="CLU_3015196_0_0_1"/>
<evidence type="ECO:0000313" key="2">
    <source>
        <dbReference type="Proteomes" id="UP000027073"/>
    </source>
</evidence>
<name>A0A067P204_PLEO1</name>
<proteinExistence type="predicted"/>
<dbReference type="EMBL" id="KL198007">
    <property type="protein sequence ID" value="KDQ29881.1"/>
    <property type="molecule type" value="Genomic_DNA"/>
</dbReference>
<sequence>MDPRSSRASEPSPVQFALIRVISITRSPQALGLPQDLNGTLVVDSSSMPAKKTPLK</sequence>
<gene>
    <name evidence="1" type="ORF">PLEOSDRAFT_1103897</name>
</gene>
<organism evidence="1 2">
    <name type="scientific">Pleurotus ostreatus (strain PC15)</name>
    <name type="common">Oyster mushroom</name>
    <dbReference type="NCBI Taxonomy" id="1137138"/>
    <lineage>
        <taxon>Eukaryota</taxon>
        <taxon>Fungi</taxon>
        <taxon>Dikarya</taxon>
        <taxon>Basidiomycota</taxon>
        <taxon>Agaricomycotina</taxon>
        <taxon>Agaricomycetes</taxon>
        <taxon>Agaricomycetidae</taxon>
        <taxon>Agaricales</taxon>
        <taxon>Pleurotineae</taxon>
        <taxon>Pleurotaceae</taxon>
        <taxon>Pleurotus</taxon>
    </lineage>
</organism>
<dbReference type="Proteomes" id="UP000027073">
    <property type="component" value="Unassembled WGS sequence"/>
</dbReference>
<reference evidence="2" key="1">
    <citation type="journal article" date="2014" name="Proc. Natl. Acad. Sci. U.S.A.">
        <title>Extensive sampling of basidiomycete genomes demonstrates inadequacy of the white-rot/brown-rot paradigm for wood decay fungi.</title>
        <authorList>
            <person name="Riley R."/>
            <person name="Salamov A.A."/>
            <person name="Brown D.W."/>
            <person name="Nagy L.G."/>
            <person name="Floudas D."/>
            <person name="Held B.W."/>
            <person name="Levasseur A."/>
            <person name="Lombard V."/>
            <person name="Morin E."/>
            <person name="Otillar R."/>
            <person name="Lindquist E.A."/>
            <person name="Sun H."/>
            <person name="LaButti K.M."/>
            <person name="Schmutz J."/>
            <person name="Jabbour D."/>
            <person name="Luo H."/>
            <person name="Baker S.E."/>
            <person name="Pisabarro A.G."/>
            <person name="Walton J.D."/>
            <person name="Blanchette R.A."/>
            <person name="Henrissat B."/>
            <person name="Martin F."/>
            <person name="Cullen D."/>
            <person name="Hibbett D.S."/>
            <person name="Grigoriev I.V."/>
        </authorList>
    </citation>
    <scope>NUCLEOTIDE SEQUENCE [LARGE SCALE GENOMIC DNA]</scope>
    <source>
        <strain evidence="2">PC15</strain>
    </source>
</reference>
<protein>
    <submittedName>
        <fullName evidence="1">Uncharacterized protein</fullName>
    </submittedName>
</protein>
<dbReference type="AlphaFoldDB" id="A0A067P204"/>
<evidence type="ECO:0000313" key="1">
    <source>
        <dbReference type="EMBL" id="KDQ29881.1"/>
    </source>
</evidence>